<feature type="signal peptide" evidence="1">
    <location>
        <begin position="1"/>
        <end position="26"/>
    </location>
</feature>
<keyword evidence="3" id="KW-1185">Reference proteome</keyword>
<reference evidence="2 3" key="2">
    <citation type="journal article" date="2012" name="Proc. Natl. Acad. Sci. U.S.A.">
        <title>Antigenic diversity is generated by distinct evolutionary mechanisms in African trypanosome species.</title>
        <authorList>
            <person name="Jackson A.P."/>
            <person name="Berry A."/>
            <person name="Aslett M."/>
            <person name="Allison H.C."/>
            <person name="Burton P."/>
            <person name="Vavrova-Anderson J."/>
            <person name="Brown R."/>
            <person name="Browne H."/>
            <person name="Corton N."/>
            <person name="Hauser H."/>
            <person name="Gamble J."/>
            <person name="Gilderthorp R."/>
            <person name="Marcello L."/>
            <person name="McQuillan J."/>
            <person name="Otto T.D."/>
            <person name="Quail M.A."/>
            <person name="Sanders M.J."/>
            <person name="van Tonder A."/>
            <person name="Ginger M.L."/>
            <person name="Field M.C."/>
            <person name="Barry J.D."/>
            <person name="Hertz-Fowler C."/>
            <person name="Berriman M."/>
        </authorList>
    </citation>
    <scope>NUCLEOTIDE SEQUENCE [LARGE SCALE GENOMIC DNA]</scope>
    <source>
        <strain evidence="2 3">IL3000</strain>
    </source>
</reference>
<organism evidence="2 3">
    <name type="scientific">Trypanosoma congolense (strain IL3000)</name>
    <dbReference type="NCBI Taxonomy" id="1068625"/>
    <lineage>
        <taxon>Eukaryota</taxon>
        <taxon>Discoba</taxon>
        <taxon>Euglenozoa</taxon>
        <taxon>Kinetoplastea</taxon>
        <taxon>Metakinetoplastina</taxon>
        <taxon>Trypanosomatida</taxon>
        <taxon>Trypanosomatidae</taxon>
        <taxon>Trypanosoma</taxon>
        <taxon>Nannomonas</taxon>
    </lineage>
</organism>
<keyword evidence="1" id="KW-0732">Signal</keyword>
<dbReference type="Proteomes" id="UP000000702">
    <property type="component" value="Unassembled WGS sequence"/>
</dbReference>
<gene>
    <name evidence="2" type="ORF">TCIL3000_0_26370</name>
</gene>
<sequence length="399" mass="43566">MIIRMEPGSVWWIMVVIFVEVSPISSQSSYYPKAIPTEAGGAICTLSRKLKDVTPWAVGQVSELKKTRDDYESKFLDWKLHFNGNSECGENETILDEILTTLERVNEEIHALPSKAIHAGALAAKSAGRLDEFITVFSNAEKSSTSIFEKTSGSASRYCLGGGGNAAKRRNLFDCFPTGGKIEMGENNLARIPENAPHKEEPNLIDAIKNINHSAITGYVKRYDGDENAGCNLISGKAGIIGSELEDGFWWGGGILTIGKGFEGELKGEKFGPGEIGNAIGGEESSKAFWTGSPSTIQHLNKTLAAFQAFKDATSRITQKFSKIEKIEKQIEPCLSNETMEEGPTQSCFRSAVKLNAELQAANALLARYHKEKGPLPSGSSLILHQRVVNFWLPFAFLL</sequence>
<evidence type="ECO:0000313" key="2">
    <source>
        <dbReference type="EMBL" id="CCD11677.1"/>
    </source>
</evidence>
<feature type="chain" id="PRO_5003388624" evidence="1">
    <location>
        <begin position="27"/>
        <end position="399"/>
    </location>
</feature>
<dbReference type="EMBL" id="CAEQ01000406">
    <property type="protein sequence ID" value="CCD11677.1"/>
    <property type="molecule type" value="Genomic_DNA"/>
</dbReference>
<proteinExistence type="predicted"/>
<dbReference type="Gene3D" id="3.90.150.10">
    <property type="entry name" value="Variant Surface Glycoprotein, subunit A domain 1"/>
    <property type="match status" value="1"/>
</dbReference>
<dbReference type="AlphaFoldDB" id="F9W3G1"/>
<dbReference type="VEuPathDB" id="TriTrypDB:TcIL3000_0_26370"/>
<dbReference type="SUPFAM" id="SSF58087">
    <property type="entry name" value="Variant surface glycoprotein (N-terminal domain)"/>
    <property type="match status" value="1"/>
</dbReference>
<name>F9W3G1_TRYCI</name>
<reference evidence="3" key="1">
    <citation type="submission" date="2011-07" db="EMBL/GenBank/DDBJ databases">
        <title>Divergent evolution of antigenic variation in African trypanosomes.</title>
        <authorList>
            <person name="Jackson A.P."/>
            <person name="Berry A."/>
            <person name="Allison H.C."/>
            <person name="Burton P."/>
            <person name="Anderson J."/>
            <person name="Aslett M."/>
            <person name="Brown R."/>
            <person name="Corton N."/>
            <person name="Harris D."/>
            <person name="Hauser H."/>
            <person name="Gamble J."/>
            <person name="Gilderthorp R."/>
            <person name="McQuillan J."/>
            <person name="Quail M.A."/>
            <person name="Sanders M."/>
            <person name="Van Tonder A."/>
            <person name="Ginger M.L."/>
            <person name="Donelson J.E."/>
            <person name="Field M.C."/>
            <person name="Barry J.D."/>
            <person name="Berriman M."/>
            <person name="Hertz-Fowler C."/>
        </authorList>
    </citation>
    <scope>NUCLEOTIDE SEQUENCE [LARGE SCALE GENOMIC DNA]</scope>
    <source>
        <strain evidence="3">IL3000</strain>
    </source>
</reference>
<protein>
    <submittedName>
        <fullName evidence="2">WGS project CAEQ00000000 data, annotated contig 1049</fullName>
    </submittedName>
</protein>
<accession>F9W3G1</accession>
<evidence type="ECO:0000256" key="1">
    <source>
        <dbReference type="SAM" id="SignalP"/>
    </source>
</evidence>
<evidence type="ECO:0000313" key="3">
    <source>
        <dbReference type="Proteomes" id="UP000000702"/>
    </source>
</evidence>
<comment type="caution">
    <text evidence="2">The sequence shown here is derived from an EMBL/GenBank/DDBJ whole genome shotgun (WGS) entry which is preliminary data.</text>
</comment>